<dbReference type="AlphaFoldDB" id="A0AAP0KTG1"/>
<feature type="region of interest" description="Disordered" evidence="1">
    <location>
        <begin position="148"/>
        <end position="217"/>
    </location>
</feature>
<feature type="compositionally biased region" description="Basic and acidic residues" evidence="1">
    <location>
        <begin position="159"/>
        <end position="172"/>
    </location>
</feature>
<keyword evidence="3" id="KW-1185">Reference proteome</keyword>
<evidence type="ECO:0000313" key="3">
    <source>
        <dbReference type="Proteomes" id="UP001419268"/>
    </source>
</evidence>
<evidence type="ECO:0000256" key="1">
    <source>
        <dbReference type="SAM" id="MobiDB-lite"/>
    </source>
</evidence>
<feature type="compositionally biased region" description="Polar residues" evidence="1">
    <location>
        <begin position="456"/>
        <end position="466"/>
    </location>
</feature>
<proteinExistence type="predicted"/>
<organism evidence="2 3">
    <name type="scientific">Stephania cephalantha</name>
    <dbReference type="NCBI Taxonomy" id="152367"/>
    <lineage>
        <taxon>Eukaryota</taxon>
        <taxon>Viridiplantae</taxon>
        <taxon>Streptophyta</taxon>
        <taxon>Embryophyta</taxon>
        <taxon>Tracheophyta</taxon>
        <taxon>Spermatophyta</taxon>
        <taxon>Magnoliopsida</taxon>
        <taxon>Ranunculales</taxon>
        <taxon>Menispermaceae</taxon>
        <taxon>Menispermoideae</taxon>
        <taxon>Cissampelideae</taxon>
        <taxon>Stephania</taxon>
    </lineage>
</organism>
<gene>
    <name evidence="2" type="ORF">Scep_003986</name>
</gene>
<feature type="region of interest" description="Disordered" evidence="1">
    <location>
        <begin position="454"/>
        <end position="475"/>
    </location>
</feature>
<dbReference type="Proteomes" id="UP001419268">
    <property type="component" value="Unassembled WGS sequence"/>
</dbReference>
<comment type="caution">
    <text evidence="2">The sequence shown here is derived from an EMBL/GenBank/DDBJ whole genome shotgun (WGS) entry which is preliminary data.</text>
</comment>
<dbReference type="EMBL" id="JBBNAG010000002">
    <property type="protein sequence ID" value="KAK9157412.1"/>
    <property type="molecule type" value="Genomic_DNA"/>
</dbReference>
<protein>
    <submittedName>
        <fullName evidence="2">Uncharacterized protein</fullName>
    </submittedName>
</protein>
<name>A0AAP0KTG1_9MAGN</name>
<accession>A0AAP0KTG1</accession>
<sequence length="475" mass="51808">MPVSALALTYISVKHCVPNMDTWHPESPWFLAEDYAMDEALDVAVVYLDSLKRVVESDSRSSQCLKSHVEEVGSVLNPDEFTLSCVFGLMTRKDGLTPPLNQTRFGLIWWGSTTIEPTYYIFTDISSINSLRVPTTILKQVQENANQDYDSKVLTPSREAIHESQRRPETQSRRSRGRPADCEGAGPEQQRRRSRPKQTRGEASASGGGGGTGSEQRRRTIAEATSVGGTGGRGVGGSRGRGALLMASARIEMWGQRRRIRGANSGAGGEDRAAQPTPPTPQPESSGAACERSRSTGLRDERRGRRVAVDVDDSDGRRRDGGGEACAAAGIFDGDEGFQFGFAGVSNIKGNLGTKLSLEYNVKVLESVTDHDHLSSTRLSQCNTTFPATGIVGCSRDRMMAEIKNALTSRRGDSWANERRICGRDWWARKLARTSLVSLDRIEADLNLVSIKPDSETSLSPNSLYGYSSAELNPE</sequence>
<reference evidence="2 3" key="1">
    <citation type="submission" date="2024-01" db="EMBL/GenBank/DDBJ databases">
        <title>Genome assemblies of Stephania.</title>
        <authorList>
            <person name="Yang L."/>
        </authorList>
    </citation>
    <scope>NUCLEOTIDE SEQUENCE [LARGE SCALE GENOMIC DNA]</scope>
    <source>
        <strain evidence="2">JXDWG</strain>
        <tissue evidence="2">Leaf</tissue>
    </source>
</reference>
<evidence type="ECO:0000313" key="2">
    <source>
        <dbReference type="EMBL" id="KAK9157412.1"/>
    </source>
</evidence>
<feature type="compositionally biased region" description="Basic and acidic residues" evidence="1">
    <location>
        <begin position="291"/>
        <end position="322"/>
    </location>
</feature>
<feature type="region of interest" description="Disordered" evidence="1">
    <location>
        <begin position="262"/>
        <end position="322"/>
    </location>
</feature>